<organism evidence="2 3">
    <name type="scientific">Streptomyces avermitilis</name>
    <dbReference type="NCBI Taxonomy" id="33903"/>
    <lineage>
        <taxon>Bacteria</taxon>
        <taxon>Bacillati</taxon>
        <taxon>Actinomycetota</taxon>
        <taxon>Actinomycetes</taxon>
        <taxon>Kitasatosporales</taxon>
        <taxon>Streptomycetaceae</taxon>
        <taxon>Streptomyces</taxon>
    </lineage>
</organism>
<dbReference type="Proteomes" id="UP000302139">
    <property type="component" value="Unassembled WGS sequence"/>
</dbReference>
<dbReference type="Proteomes" id="UP000299211">
    <property type="component" value="Unassembled WGS sequence"/>
</dbReference>
<dbReference type="InterPro" id="IPR031009">
    <property type="entry name" value="Tcm_partner"/>
</dbReference>
<evidence type="ECO:0000313" key="2">
    <source>
        <dbReference type="EMBL" id="GDY80668.1"/>
    </source>
</evidence>
<protein>
    <recommendedName>
        <fullName evidence="5">Three-Cys-motif partner protein TcmP</fullName>
    </recommendedName>
</protein>
<dbReference type="EMBL" id="BJHX01000004">
    <property type="protein sequence ID" value="GDY70357.1"/>
    <property type="molecule type" value="Genomic_DNA"/>
</dbReference>
<proteinExistence type="predicted"/>
<evidence type="ECO:0000313" key="4">
    <source>
        <dbReference type="Proteomes" id="UP000302139"/>
    </source>
</evidence>
<evidence type="ECO:0000313" key="3">
    <source>
        <dbReference type="Proteomes" id="UP000299211"/>
    </source>
</evidence>
<accession>A0A4D4N7V4</accession>
<dbReference type="RefSeq" id="WP_010988955.1">
    <property type="nucleotide sequence ID" value="NZ_BAABTN010000182.1"/>
</dbReference>
<comment type="caution">
    <text evidence="2">The sequence shown here is derived from an EMBL/GenBank/DDBJ whole genome shotgun (WGS) entry which is preliminary data.</text>
</comment>
<reference evidence="2 3" key="1">
    <citation type="submission" date="2019-04" db="EMBL/GenBank/DDBJ databases">
        <title>Draft genome sequences of Streptomyces avermitilis ATCC 31267.</title>
        <authorList>
            <person name="Komaki H."/>
            <person name="Tamura T."/>
            <person name="Hosoyama A."/>
        </authorList>
    </citation>
    <scope>NUCLEOTIDE SEQUENCE [LARGE SCALE GENOMIC DNA]</scope>
    <source>
        <strain evidence="2 3">ATCC 31267</strain>
    </source>
</reference>
<dbReference type="AlphaFoldDB" id="A0A4D4N7V4"/>
<dbReference type="GeneID" id="41544618"/>
<evidence type="ECO:0000313" key="1">
    <source>
        <dbReference type="EMBL" id="GDY70357.1"/>
    </source>
</evidence>
<sequence length="121" mass="13769">MPDRCGVRGRESDPHTQVKHLVYRHYLQCWMGKILQKFPEATIVDAFAGPGIYTDGPPGSPIVVAKTFLEHTAYRNFGRLNLVCLEERPDRVEELQRQFAKLPRSPQLNISVPPGRRAKVC</sequence>
<dbReference type="NCBIfam" id="TIGR04474">
    <property type="entry name" value="tcm_partner"/>
    <property type="match status" value="1"/>
</dbReference>
<gene>
    <name evidence="1" type="ORF">SAV14893_097500</name>
    <name evidence="2" type="ORF">SAV31267_101530</name>
</gene>
<dbReference type="EMBL" id="BJHY01000003">
    <property type="protein sequence ID" value="GDY80668.1"/>
    <property type="molecule type" value="Genomic_DNA"/>
</dbReference>
<evidence type="ECO:0008006" key="5">
    <source>
        <dbReference type="Google" id="ProtNLM"/>
    </source>
</evidence>
<reference evidence="1 4" key="2">
    <citation type="submission" date="2019-04" db="EMBL/GenBank/DDBJ databases">
        <title>Draft genome sequences of Streptomyces avermitilis NBRC 14893.</title>
        <authorList>
            <person name="Komaki H."/>
            <person name="Tamura T."/>
            <person name="Hosoyama A."/>
        </authorList>
    </citation>
    <scope>NUCLEOTIDE SEQUENCE [LARGE SCALE GENOMIC DNA]</scope>
    <source>
        <strain evidence="1 4">NBRC 14893</strain>
    </source>
</reference>
<name>A0A4D4N7V4_STRAX</name>